<dbReference type="Pfam" id="PF03864">
    <property type="entry name" value="Phage_cap_E"/>
    <property type="match status" value="1"/>
</dbReference>
<accession>A0A4R2LC20</accession>
<sequence>MPMMDVFSSNIFSAETLTAAVNANPHQPGRLGALGLFEEKGVATTKVMIERRDGKLVLLQARPRGAPVPVYQRGRSEMLEFKVPFTPLEETIYAHSFQDRRVFGTESELMTAQIVVAESLTGMQRSHAATLEYHRVGAIKGLILDADGSTIYDLFTEFGVAQQTQSFALADGSTQVRTVCMATRRKIEDALGDESYMQLRGFAGKDFFDKLISHPDVMTAYENYAQGEYLRNDPKSGFRFGDILWEEYRGKVNGTDYIAADQAYVVPEGVPGLFITRFAPADFVDAANTLGLPLYARPAFDTEFMRWVKIMTQQSALNLCTRPRAVIKCTVS</sequence>
<gene>
    <name evidence="1" type="ORF">EV699_103123</name>
</gene>
<dbReference type="RefSeq" id="WP_132538796.1">
    <property type="nucleotide sequence ID" value="NZ_SLWY01000003.1"/>
</dbReference>
<organism evidence="1 2">
    <name type="scientific">Plasticicumulans lactativorans</name>
    <dbReference type="NCBI Taxonomy" id="1133106"/>
    <lineage>
        <taxon>Bacteria</taxon>
        <taxon>Pseudomonadati</taxon>
        <taxon>Pseudomonadota</taxon>
        <taxon>Gammaproteobacteria</taxon>
        <taxon>Candidatus Competibacteraceae</taxon>
        <taxon>Plasticicumulans</taxon>
    </lineage>
</organism>
<evidence type="ECO:0000313" key="1">
    <source>
        <dbReference type="EMBL" id="TCO83074.1"/>
    </source>
</evidence>
<dbReference type="AlphaFoldDB" id="A0A4R2LC20"/>
<protein>
    <submittedName>
        <fullName evidence="1">Major capsid protein E</fullName>
    </submittedName>
</protein>
<proteinExistence type="predicted"/>
<dbReference type="OrthoDB" id="6388191at2"/>
<keyword evidence="2" id="KW-1185">Reference proteome</keyword>
<dbReference type="Proteomes" id="UP000295765">
    <property type="component" value="Unassembled WGS sequence"/>
</dbReference>
<name>A0A4R2LC20_9GAMM</name>
<evidence type="ECO:0000313" key="2">
    <source>
        <dbReference type="Proteomes" id="UP000295765"/>
    </source>
</evidence>
<reference evidence="1 2" key="1">
    <citation type="submission" date="2019-03" db="EMBL/GenBank/DDBJ databases">
        <title>Genomic Encyclopedia of Type Strains, Phase IV (KMG-IV): sequencing the most valuable type-strain genomes for metagenomic binning, comparative biology and taxonomic classification.</title>
        <authorList>
            <person name="Goeker M."/>
        </authorList>
    </citation>
    <scope>NUCLEOTIDE SEQUENCE [LARGE SCALE GENOMIC DNA]</scope>
    <source>
        <strain evidence="1 2">DSM 25287</strain>
    </source>
</reference>
<dbReference type="EMBL" id="SLWY01000003">
    <property type="protein sequence ID" value="TCO83074.1"/>
    <property type="molecule type" value="Genomic_DNA"/>
</dbReference>
<dbReference type="InterPro" id="IPR005564">
    <property type="entry name" value="Major_capsid_GpE"/>
</dbReference>
<comment type="caution">
    <text evidence="1">The sequence shown here is derived from an EMBL/GenBank/DDBJ whole genome shotgun (WGS) entry which is preliminary data.</text>
</comment>